<keyword evidence="1" id="KW-1133">Transmembrane helix</keyword>
<feature type="transmembrane region" description="Helical" evidence="1">
    <location>
        <begin position="63"/>
        <end position="81"/>
    </location>
</feature>
<organism evidence="2 3">
    <name type="scientific">Streptomyces crystallinus</name>
    <dbReference type="NCBI Taxonomy" id="68191"/>
    <lineage>
        <taxon>Bacteria</taxon>
        <taxon>Bacillati</taxon>
        <taxon>Actinomycetota</taxon>
        <taxon>Actinomycetes</taxon>
        <taxon>Kitasatosporales</taxon>
        <taxon>Streptomycetaceae</taxon>
        <taxon>Streptomyces</taxon>
    </lineage>
</organism>
<gene>
    <name evidence="2" type="ORF">GCM10010394_48510</name>
</gene>
<keyword evidence="1" id="KW-0812">Transmembrane</keyword>
<feature type="transmembrane region" description="Helical" evidence="1">
    <location>
        <begin position="12"/>
        <end position="35"/>
    </location>
</feature>
<comment type="caution">
    <text evidence="2">The sequence shown here is derived from an EMBL/GenBank/DDBJ whole genome shotgun (WGS) entry which is preliminary data.</text>
</comment>
<keyword evidence="1" id="KW-0472">Membrane</keyword>
<feature type="transmembrane region" description="Helical" evidence="1">
    <location>
        <begin position="119"/>
        <end position="144"/>
    </location>
</feature>
<reference evidence="2 3" key="1">
    <citation type="journal article" date="2019" name="Int. J. Syst. Evol. Microbiol.">
        <title>The Global Catalogue of Microorganisms (GCM) 10K type strain sequencing project: providing services to taxonomists for standard genome sequencing and annotation.</title>
        <authorList>
            <consortium name="The Broad Institute Genomics Platform"/>
            <consortium name="The Broad Institute Genome Sequencing Center for Infectious Disease"/>
            <person name="Wu L."/>
            <person name="Ma J."/>
        </authorList>
    </citation>
    <scope>NUCLEOTIDE SEQUENCE [LARGE SCALE GENOMIC DNA]</scope>
    <source>
        <strain evidence="2 3">JCM 5067</strain>
    </source>
</reference>
<evidence type="ECO:0000256" key="1">
    <source>
        <dbReference type="SAM" id="Phobius"/>
    </source>
</evidence>
<proteinExistence type="predicted"/>
<dbReference type="Proteomes" id="UP001500668">
    <property type="component" value="Unassembled WGS sequence"/>
</dbReference>
<accession>A0ABN1GJP8</accession>
<dbReference type="RefSeq" id="WP_344076530.1">
    <property type="nucleotide sequence ID" value="NZ_BAAACA010000034.1"/>
</dbReference>
<evidence type="ECO:0000313" key="3">
    <source>
        <dbReference type="Proteomes" id="UP001500668"/>
    </source>
</evidence>
<name>A0ABN1GJP8_9ACTN</name>
<sequence length="157" mass="16366">MVTTSIRARSHPGARVAGAAALLIAAAPVAAWWLMGQQNVDGVPPAELDYAFRPLAIGPTQETALGASALLLTLCSAVFLLDASRRGRFDTRWWQVILPLLAAGLLLGVGWRILTAGVIGANIGAGLTLFLAGPTVAALVAGAVTRGVWLRFTKHPH</sequence>
<keyword evidence="3" id="KW-1185">Reference proteome</keyword>
<dbReference type="EMBL" id="BAAACA010000034">
    <property type="protein sequence ID" value="GAA0612915.1"/>
    <property type="molecule type" value="Genomic_DNA"/>
</dbReference>
<evidence type="ECO:0000313" key="2">
    <source>
        <dbReference type="EMBL" id="GAA0612915.1"/>
    </source>
</evidence>
<feature type="transmembrane region" description="Helical" evidence="1">
    <location>
        <begin position="93"/>
        <end position="113"/>
    </location>
</feature>
<protein>
    <submittedName>
        <fullName evidence="2">Uncharacterized protein</fullName>
    </submittedName>
</protein>